<dbReference type="AlphaFoldDB" id="A0A7U2FFL3"/>
<accession>A0A7U2FFL3</accession>
<protein>
    <submittedName>
        <fullName evidence="1">Uncharacterized protein</fullName>
    </submittedName>
</protein>
<sequence>MSSISRLQLSAQTWKGDFTGVRETPSLGANVTCLSGVIKDKIVATIFCKAD</sequence>
<proteinExistence type="predicted"/>
<dbReference type="VEuPathDB" id="FungiDB:JI435_421020"/>
<dbReference type="EMBL" id="CP069039">
    <property type="protein sequence ID" value="QRD04362.1"/>
    <property type="molecule type" value="Genomic_DNA"/>
</dbReference>
<evidence type="ECO:0000313" key="2">
    <source>
        <dbReference type="Proteomes" id="UP000663193"/>
    </source>
</evidence>
<gene>
    <name evidence="1" type="ORF">JI435_421020</name>
</gene>
<dbReference type="Proteomes" id="UP000663193">
    <property type="component" value="Chromosome 17"/>
</dbReference>
<evidence type="ECO:0000313" key="1">
    <source>
        <dbReference type="EMBL" id="QRD04362.1"/>
    </source>
</evidence>
<keyword evidence="2" id="KW-1185">Reference proteome</keyword>
<organism evidence="1 2">
    <name type="scientific">Phaeosphaeria nodorum (strain SN15 / ATCC MYA-4574 / FGSC 10173)</name>
    <name type="common">Glume blotch fungus</name>
    <name type="synonym">Parastagonospora nodorum</name>
    <dbReference type="NCBI Taxonomy" id="321614"/>
    <lineage>
        <taxon>Eukaryota</taxon>
        <taxon>Fungi</taxon>
        <taxon>Dikarya</taxon>
        <taxon>Ascomycota</taxon>
        <taxon>Pezizomycotina</taxon>
        <taxon>Dothideomycetes</taxon>
        <taxon>Pleosporomycetidae</taxon>
        <taxon>Pleosporales</taxon>
        <taxon>Pleosporineae</taxon>
        <taxon>Phaeosphaeriaceae</taxon>
        <taxon>Parastagonospora</taxon>
    </lineage>
</organism>
<reference evidence="2" key="1">
    <citation type="journal article" date="2021" name="BMC Genomics">
        <title>Chromosome-level genome assembly and manually-curated proteome of model necrotroph Parastagonospora nodorum Sn15 reveals a genome-wide trove of candidate effector homologs, and redundancy of virulence-related functions within an accessory chromosome.</title>
        <authorList>
            <person name="Bertazzoni S."/>
            <person name="Jones D.A.B."/>
            <person name="Phan H.T."/>
            <person name="Tan K.-C."/>
            <person name="Hane J.K."/>
        </authorList>
    </citation>
    <scope>NUCLEOTIDE SEQUENCE [LARGE SCALE GENOMIC DNA]</scope>
    <source>
        <strain evidence="2">SN15 / ATCC MYA-4574 / FGSC 10173)</strain>
    </source>
</reference>
<name>A0A7U2FFL3_PHANO</name>